<name>A0A538T573_UNCEI</name>
<dbReference type="Gene3D" id="2.40.160.20">
    <property type="match status" value="1"/>
</dbReference>
<dbReference type="AlphaFoldDB" id="A0A538T573"/>
<evidence type="ECO:0000313" key="2">
    <source>
        <dbReference type="EMBL" id="TMQ58791.1"/>
    </source>
</evidence>
<proteinExistence type="predicted"/>
<feature type="signal peptide" evidence="1">
    <location>
        <begin position="1"/>
        <end position="23"/>
    </location>
</feature>
<protein>
    <recommendedName>
        <fullName evidence="4">Porin family protein</fullName>
    </recommendedName>
</protein>
<accession>A0A538T573</accession>
<dbReference type="EMBL" id="VBOS01000067">
    <property type="protein sequence ID" value="TMQ58791.1"/>
    <property type="molecule type" value="Genomic_DNA"/>
</dbReference>
<keyword evidence="1" id="KW-0732">Signal</keyword>
<organism evidence="2 3">
    <name type="scientific">Eiseniibacteriota bacterium</name>
    <dbReference type="NCBI Taxonomy" id="2212470"/>
    <lineage>
        <taxon>Bacteria</taxon>
        <taxon>Candidatus Eiseniibacteriota</taxon>
    </lineage>
</organism>
<reference evidence="2 3" key="1">
    <citation type="journal article" date="2019" name="Nat. Microbiol.">
        <title>Mediterranean grassland soil C-N compound turnover is dependent on rainfall and depth, and is mediated by genomically divergent microorganisms.</title>
        <authorList>
            <person name="Diamond S."/>
            <person name="Andeer P.F."/>
            <person name="Li Z."/>
            <person name="Crits-Christoph A."/>
            <person name="Burstein D."/>
            <person name="Anantharaman K."/>
            <person name="Lane K.R."/>
            <person name="Thomas B.C."/>
            <person name="Pan C."/>
            <person name="Northen T.R."/>
            <person name="Banfield J.F."/>
        </authorList>
    </citation>
    <scope>NUCLEOTIDE SEQUENCE [LARGE SCALE GENOMIC DNA]</scope>
    <source>
        <strain evidence="2">WS_2</strain>
    </source>
</reference>
<evidence type="ECO:0000256" key="1">
    <source>
        <dbReference type="SAM" id="SignalP"/>
    </source>
</evidence>
<gene>
    <name evidence="2" type="ORF">E6K72_02220</name>
</gene>
<evidence type="ECO:0008006" key="4">
    <source>
        <dbReference type="Google" id="ProtNLM"/>
    </source>
</evidence>
<comment type="caution">
    <text evidence="2">The sequence shown here is derived from an EMBL/GenBank/DDBJ whole genome shotgun (WGS) entry which is preliminary data.</text>
</comment>
<dbReference type="Proteomes" id="UP000317716">
    <property type="component" value="Unassembled WGS sequence"/>
</dbReference>
<evidence type="ECO:0000313" key="3">
    <source>
        <dbReference type="Proteomes" id="UP000317716"/>
    </source>
</evidence>
<sequence>MQRSKACLVALSLFALALAPALAAAGTFGVEGFGSFSTYSMKDVNDAIAVSNQAGSNYNDVSNGFSGGLGARMWANQNWQLAASWEPLRASTESNATSQKFNVNAQSFQAGGTYFLNSATNSRYGFGAGLGYYSIGGKAEDPTGSQDIKGSGVGFDVHGSGEWTVNKQWAVSGLAGYRIATVDMKDSNDQNIQTASGSNAAADYSGFMGRVGVVMYFPSSSSK</sequence>
<feature type="chain" id="PRO_5022082496" description="Porin family protein" evidence="1">
    <location>
        <begin position="24"/>
        <end position="223"/>
    </location>
</feature>